<evidence type="ECO:0000313" key="2">
    <source>
        <dbReference type="Proteomes" id="UP000503447"/>
    </source>
</evidence>
<dbReference type="EMBL" id="CP053452">
    <property type="protein sequence ID" value="QJW94788.1"/>
    <property type="molecule type" value="Genomic_DNA"/>
</dbReference>
<protein>
    <submittedName>
        <fullName evidence="1">Uncharacterized protein</fullName>
    </submittedName>
</protein>
<sequence>MTETGAAGVGWAPERIQRGLAVYAKHAGELPERFREAVGREPEQGTEELTRQVRRLEREAAAVARLLDGRTARTQAAKLLPNAGRDERIAKYERHLHTLLTLTLHELERLQARREGEAVSPPQVADVNVAVETAPK</sequence>
<proteinExistence type="predicted"/>
<gene>
    <name evidence="1" type="ORF">FTUN_2311</name>
</gene>
<evidence type="ECO:0000313" key="1">
    <source>
        <dbReference type="EMBL" id="QJW94788.1"/>
    </source>
</evidence>
<accession>A0A6M5YLD8</accession>
<organism evidence="1 2">
    <name type="scientific">Frigoriglobus tundricola</name>
    <dbReference type="NCBI Taxonomy" id="2774151"/>
    <lineage>
        <taxon>Bacteria</taxon>
        <taxon>Pseudomonadati</taxon>
        <taxon>Planctomycetota</taxon>
        <taxon>Planctomycetia</taxon>
        <taxon>Gemmatales</taxon>
        <taxon>Gemmataceae</taxon>
        <taxon>Frigoriglobus</taxon>
    </lineage>
</organism>
<keyword evidence="2" id="KW-1185">Reference proteome</keyword>
<dbReference type="AlphaFoldDB" id="A0A6M5YLD8"/>
<reference evidence="2" key="1">
    <citation type="submission" date="2020-05" db="EMBL/GenBank/DDBJ databases">
        <title>Frigoriglobus tundricola gen. nov., sp. nov., a psychrotolerant cellulolytic planctomycete of the family Gemmataceae with two divergent copies of 16S rRNA gene.</title>
        <authorList>
            <person name="Kulichevskaya I.S."/>
            <person name="Ivanova A.A."/>
            <person name="Naumoff D.G."/>
            <person name="Beletsky A.V."/>
            <person name="Rijpstra W.I.C."/>
            <person name="Sinninghe Damste J.S."/>
            <person name="Mardanov A.V."/>
            <person name="Ravin N.V."/>
            <person name="Dedysh S.N."/>
        </authorList>
    </citation>
    <scope>NUCLEOTIDE SEQUENCE [LARGE SCALE GENOMIC DNA]</scope>
    <source>
        <strain evidence="2">PL17</strain>
    </source>
</reference>
<dbReference type="KEGG" id="ftj:FTUN_2311"/>
<dbReference type="Proteomes" id="UP000503447">
    <property type="component" value="Chromosome"/>
</dbReference>
<name>A0A6M5YLD8_9BACT</name>